<sequence>MLNGLGPPPLHLANSEFLFSVFLIHLYQHLTRRDRPTDLLCIRSRKKKKSNHFLTPGFHIQKISEKKRRKGPMTVCESASKMFLSASKGKKKRFPYRSYYAVIRSLWSA</sequence>
<proteinExistence type="predicted"/>
<organism evidence="1">
    <name type="scientific">Daphnia magna</name>
    <dbReference type="NCBI Taxonomy" id="35525"/>
    <lineage>
        <taxon>Eukaryota</taxon>
        <taxon>Metazoa</taxon>
        <taxon>Ecdysozoa</taxon>
        <taxon>Arthropoda</taxon>
        <taxon>Crustacea</taxon>
        <taxon>Branchiopoda</taxon>
        <taxon>Diplostraca</taxon>
        <taxon>Cladocera</taxon>
        <taxon>Anomopoda</taxon>
        <taxon>Daphniidae</taxon>
        <taxon>Daphnia</taxon>
    </lineage>
</organism>
<protein>
    <submittedName>
        <fullName evidence="1">Uncharacterized protein</fullName>
    </submittedName>
</protein>
<name>A0A0P6D5M2_9CRUS</name>
<evidence type="ECO:0000313" key="1">
    <source>
        <dbReference type="EMBL" id="JAN82512.1"/>
    </source>
</evidence>
<reference evidence="1" key="1">
    <citation type="submission" date="2015-10" db="EMBL/GenBank/DDBJ databases">
        <title>EvidentialGene: Evidence-directed Construction of Complete mRNA Transcriptomes without Genomes.</title>
        <authorList>
            <person name="Gilbert D.G."/>
        </authorList>
    </citation>
    <scope>NUCLEOTIDE SEQUENCE</scope>
</reference>
<dbReference type="AlphaFoldDB" id="A0A0P6D5M2"/>
<accession>A0A0P6D5M2</accession>
<dbReference type="EMBL" id="GDIQ01012225">
    <property type="protein sequence ID" value="JAN82512.1"/>
    <property type="molecule type" value="Transcribed_RNA"/>
</dbReference>